<evidence type="ECO:0000256" key="5">
    <source>
        <dbReference type="ARBA" id="ARBA00022806"/>
    </source>
</evidence>
<feature type="domain" description="UvrD-like helicase C-terminal" evidence="18">
    <location>
        <begin position="502"/>
        <end position="786"/>
    </location>
</feature>
<keyword evidence="6" id="KW-0269">Exonuclease</keyword>
<dbReference type="GO" id="GO:0003677">
    <property type="term" value="F:DNA binding"/>
    <property type="evidence" value="ECO:0007669"/>
    <property type="project" value="UniProtKB-KW"/>
</dbReference>
<comment type="catalytic activity">
    <reaction evidence="11">
        <text>Couples ATP hydrolysis with the unwinding of duplex DNA by translocating in the 3'-5' direction.</text>
        <dbReference type="EC" id="5.6.2.4"/>
    </reaction>
</comment>
<keyword evidence="8" id="KW-0238">DNA-binding</keyword>
<dbReference type="SUPFAM" id="SSF52980">
    <property type="entry name" value="Restriction endonuclease-like"/>
    <property type="match status" value="1"/>
</dbReference>
<dbReference type="Gene3D" id="3.90.320.10">
    <property type="match status" value="1"/>
</dbReference>
<evidence type="ECO:0000256" key="8">
    <source>
        <dbReference type="ARBA" id="ARBA00023125"/>
    </source>
</evidence>
<comment type="catalytic activity">
    <reaction evidence="14">
        <text>ATP + H2O = ADP + phosphate + H(+)</text>
        <dbReference type="Rhea" id="RHEA:13065"/>
        <dbReference type="ChEBI" id="CHEBI:15377"/>
        <dbReference type="ChEBI" id="CHEBI:15378"/>
        <dbReference type="ChEBI" id="CHEBI:30616"/>
        <dbReference type="ChEBI" id="CHEBI:43474"/>
        <dbReference type="ChEBI" id="CHEBI:456216"/>
        <dbReference type="EC" id="5.6.2.4"/>
    </reaction>
</comment>
<dbReference type="PANTHER" id="PTHR11070:SF2">
    <property type="entry name" value="ATP-DEPENDENT DNA HELICASE SRS2"/>
    <property type="match status" value="1"/>
</dbReference>
<evidence type="ECO:0000256" key="2">
    <source>
        <dbReference type="ARBA" id="ARBA00022741"/>
    </source>
</evidence>
<feature type="compositionally biased region" description="Low complexity" evidence="16">
    <location>
        <begin position="922"/>
        <end position="932"/>
    </location>
</feature>
<evidence type="ECO:0000256" key="11">
    <source>
        <dbReference type="ARBA" id="ARBA00034617"/>
    </source>
</evidence>
<evidence type="ECO:0000313" key="19">
    <source>
        <dbReference type="EMBL" id="MBB6123171.1"/>
    </source>
</evidence>
<dbReference type="RefSeq" id="WP_184077873.1">
    <property type="nucleotide sequence ID" value="NZ_JACIJP010000001.1"/>
</dbReference>
<evidence type="ECO:0000256" key="15">
    <source>
        <dbReference type="PROSITE-ProRule" id="PRU00560"/>
    </source>
</evidence>
<dbReference type="Pfam" id="PF00580">
    <property type="entry name" value="UvrD-helicase"/>
    <property type="match status" value="1"/>
</dbReference>
<dbReference type="GO" id="GO:0043138">
    <property type="term" value="F:3'-5' DNA helicase activity"/>
    <property type="evidence" value="ECO:0007669"/>
    <property type="project" value="UniProtKB-EC"/>
</dbReference>
<keyword evidence="3" id="KW-0227">DNA damage</keyword>
<dbReference type="GO" id="GO:0033202">
    <property type="term" value="C:DNA helicase complex"/>
    <property type="evidence" value="ECO:0007669"/>
    <property type="project" value="TreeGrafter"/>
</dbReference>
<dbReference type="InterPro" id="IPR014016">
    <property type="entry name" value="UvrD-like_ATP-bd"/>
</dbReference>
<gene>
    <name evidence="19" type="ORF">FHS92_000878</name>
</gene>
<name>A0A841J4J8_9SPHN</name>
<evidence type="ECO:0000256" key="13">
    <source>
        <dbReference type="ARBA" id="ARBA00034923"/>
    </source>
</evidence>
<dbReference type="Gene3D" id="1.10.486.10">
    <property type="entry name" value="PCRA, domain 4"/>
    <property type="match status" value="1"/>
</dbReference>
<evidence type="ECO:0000256" key="3">
    <source>
        <dbReference type="ARBA" id="ARBA00022763"/>
    </source>
</evidence>
<dbReference type="Proteomes" id="UP000552700">
    <property type="component" value="Unassembled WGS sequence"/>
</dbReference>
<evidence type="ECO:0000256" key="14">
    <source>
        <dbReference type="ARBA" id="ARBA00048988"/>
    </source>
</evidence>
<dbReference type="InterPro" id="IPR027417">
    <property type="entry name" value="P-loop_NTPase"/>
</dbReference>
<dbReference type="NCBIfam" id="TIGR02784">
    <property type="entry name" value="addA_alphas"/>
    <property type="match status" value="1"/>
</dbReference>
<reference evidence="19 20" key="1">
    <citation type="submission" date="2020-08" db="EMBL/GenBank/DDBJ databases">
        <title>Genomic Encyclopedia of Type Strains, Phase IV (KMG-IV): sequencing the most valuable type-strain genomes for metagenomic binning, comparative biology and taxonomic classification.</title>
        <authorList>
            <person name="Goeker M."/>
        </authorList>
    </citation>
    <scope>NUCLEOTIDE SEQUENCE [LARGE SCALE GENOMIC DNA]</scope>
    <source>
        <strain evidence="19 20">DSM 102255</strain>
    </source>
</reference>
<dbReference type="GO" id="GO:0005829">
    <property type="term" value="C:cytosol"/>
    <property type="evidence" value="ECO:0007669"/>
    <property type="project" value="TreeGrafter"/>
</dbReference>
<dbReference type="EMBL" id="JACIJP010000001">
    <property type="protein sequence ID" value="MBB6123171.1"/>
    <property type="molecule type" value="Genomic_DNA"/>
</dbReference>
<proteinExistence type="predicted"/>
<accession>A0A841J4J8</accession>
<evidence type="ECO:0000256" key="7">
    <source>
        <dbReference type="ARBA" id="ARBA00022840"/>
    </source>
</evidence>
<dbReference type="PROSITE" id="PS51217">
    <property type="entry name" value="UVRD_HELICASE_CTER"/>
    <property type="match status" value="1"/>
</dbReference>
<keyword evidence="7 15" id="KW-0067">ATP-binding</keyword>
<dbReference type="PROSITE" id="PS51198">
    <property type="entry name" value="UVRD_HELICASE_ATP_BIND"/>
    <property type="match status" value="1"/>
</dbReference>
<dbReference type="InterPro" id="IPR011604">
    <property type="entry name" value="PDDEXK-like_dom_sf"/>
</dbReference>
<keyword evidence="1" id="KW-0540">Nuclease</keyword>
<sequence>MARAVSALQALRGAQARAAGPDAHVWLSASAGTGKTHVLTARVYRLLLGGVSPENILCLTFTKAGASEMAERIHSRLAAWVQMDGPELASDLMALGEDHGPDAQAQARLLFARVLEATGGGLRIQTIHGFCQQLLASFPMEAGLIPGFRALEEREQRDLARRTLTNVVLQAESAKDEVLITALQAMALRMGEEKAERYLLRCGAAHDALQALDPDIRHALFAAFELPEGDVNDVIALACSDDLFDMAAISRLVAANEAWGTKTGLETAAKLRAWRGFPEEQRAEGLAVLKSCVFTTKDEPKAVQKKLVEAEPDYEALALRVGERCKQLVELRDWVAYADLLAQALHAGRAFARAYEAAKRSAAAVDYDDLIARAATLLHQPGISEWIRFKLDQRTDHILVDEAQDTNDRQWRIIGALADEFFAGLGAQGERMRTLFTVGDFKQAIFGFQGTSPRAFSDARDRFRSLALAADHDFHDLSLDESFRSVPAVLEIVDATVAEVGPENLGLASDAVRHSSARPFPGEVTLWRPIAAGMAEDAGADDTPEGEEDWLADHQRLLAQKIAEQIREWLSDGLMLQSRGRPLRPGDVMILLRKRGDLARLIVARLYEAGVPVAGIDRLRLQAPLAVRDLMAALRFAAQPEDDLNLANLLVSPLIGWSQEDLLSAAIPRRDGLWRHLRAQAAAGGPDIAALSDILAQADFVTPYRLLERILSGPMLGRRRLVERLGEEARDAIDELLQAALDFEQDDTPGLQPFIDWFDRAEGDIKREDDGQSDAVRLLTVHGAKGLQAPVVILADAAADPERVGGRDGLDWTAGEGIVLPLIPPRKGEQIPMIATARQAAEQAEREEHWRLMYVAMTRAEERLVLTGTLGKRAKGEIPAQSWFGAASRALAALGGVWKEDPRWGAAGRWTGLERLKPARAEPAAARDAGSAHTVPDWLTRNAPDEARPPRPLAPTGAIEDDTPDPPPGPALRAAAERGKLLHALFERLPDVEPSERRDCADRWLERSAGIADAGARQVLIDHALAIIDQPRFAEIFGPDALAEAPIAAIVGEAVVAGTVDRLLVTDERVHIVDFKTGRFIPNSIADIPAAHVRQMAAYVAALEVVFPTRSVEASLLYTSGPTMIGLPSVLLDPHKPGFEL</sequence>
<dbReference type="Pfam" id="PF13361">
    <property type="entry name" value="UvrD_C"/>
    <property type="match status" value="1"/>
</dbReference>
<dbReference type="InterPro" id="IPR014151">
    <property type="entry name" value="DNA_helicase_AddA"/>
</dbReference>
<evidence type="ECO:0000256" key="4">
    <source>
        <dbReference type="ARBA" id="ARBA00022801"/>
    </source>
</evidence>
<keyword evidence="9" id="KW-0234">DNA repair</keyword>
<dbReference type="Pfam" id="PF12705">
    <property type="entry name" value="PDDEXK_1"/>
    <property type="match status" value="1"/>
</dbReference>
<evidence type="ECO:0000256" key="6">
    <source>
        <dbReference type="ARBA" id="ARBA00022839"/>
    </source>
</evidence>
<keyword evidence="5 15" id="KW-0347">Helicase</keyword>
<evidence type="ECO:0000256" key="9">
    <source>
        <dbReference type="ARBA" id="ARBA00023204"/>
    </source>
</evidence>
<evidence type="ECO:0000259" key="17">
    <source>
        <dbReference type="PROSITE" id="PS51198"/>
    </source>
</evidence>
<dbReference type="InterPro" id="IPR011335">
    <property type="entry name" value="Restrct_endonuc-II-like"/>
</dbReference>
<dbReference type="GO" id="GO:0000725">
    <property type="term" value="P:recombinational repair"/>
    <property type="evidence" value="ECO:0007669"/>
    <property type="project" value="TreeGrafter"/>
</dbReference>
<dbReference type="InterPro" id="IPR000212">
    <property type="entry name" value="DNA_helicase_UvrD/REP"/>
</dbReference>
<evidence type="ECO:0000256" key="12">
    <source>
        <dbReference type="ARBA" id="ARBA00034808"/>
    </source>
</evidence>
<feature type="binding site" evidence="15">
    <location>
        <begin position="29"/>
        <end position="36"/>
    </location>
    <ligand>
        <name>ATP</name>
        <dbReference type="ChEBI" id="CHEBI:30616"/>
    </ligand>
</feature>
<protein>
    <recommendedName>
        <fullName evidence="12">DNA 3'-5' helicase</fullName>
        <ecNumber evidence="12">5.6.2.4</ecNumber>
    </recommendedName>
    <alternativeName>
        <fullName evidence="13">DNA 3'-5' helicase II</fullName>
    </alternativeName>
</protein>
<keyword evidence="4 15" id="KW-0378">Hydrolase</keyword>
<dbReference type="AlphaFoldDB" id="A0A841J4J8"/>
<dbReference type="InterPro" id="IPR038726">
    <property type="entry name" value="PDDEXK_AddAB-type"/>
</dbReference>
<keyword evidence="2 15" id="KW-0547">Nucleotide-binding</keyword>
<dbReference type="Gene3D" id="3.40.50.300">
    <property type="entry name" value="P-loop containing nucleotide triphosphate hydrolases"/>
    <property type="match status" value="4"/>
</dbReference>
<keyword evidence="10" id="KW-0413">Isomerase</keyword>
<dbReference type="InterPro" id="IPR014017">
    <property type="entry name" value="DNA_helicase_UvrD-like_C"/>
</dbReference>
<evidence type="ECO:0000256" key="10">
    <source>
        <dbReference type="ARBA" id="ARBA00023235"/>
    </source>
</evidence>
<feature type="domain" description="UvrD-like helicase ATP-binding" evidence="17">
    <location>
        <begin position="8"/>
        <end position="486"/>
    </location>
</feature>
<dbReference type="GO" id="GO:0005524">
    <property type="term" value="F:ATP binding"/>
    <property type="evidence" value="ECO:0007669"/>
    <property type="project" value="UniProtKB-UniRule"/>
</dbReference>
<comment type="caution">
    <text evidence="19">The sequence shown here is derived from an EMBL/GenBank/DDBJ whole genome shotgun (WGS) entry which is preliminary data.</text>
</comment>
<dbReference type="GO" id="GO:0004527">
    <property type="term" value="F:exonuclease activity"/>
    <property type="evidence" value="ECO:0007669"/>
    <property type="project" value="UniProtKB-KW"/>
</dbReference>
<evidence type="ECO:0000256" key="1">
    <source>
        <dbReference type="ARBA" id="ARBA00022722"/>
    </source>
</evidence>
<evidence type="ECO:0000256" key="16">
    <source>
        <dbReference type="SAM" id="MobiDB-lite"/>
    </source>
</evidence>
<evidence type="ECO:0000313" key="20">
    <source>
        <dbReference type="Proteomes" id="UP000552700"/>
    </source>
</evidence>
<dbReference type="SUPFAM" id="SSF52540">
    <property type="entry name" value="P-loop containing nucleoside triphosphate hydrolases"/>
    <property type="match status" value="1"/>
</dbReference>
<dbReference type="EC" id="5.6.2.4" evidence="12"/>
<evidence type="ECO:0000259" key="18">
    <source>
        <dbReference type="PROSITE" id="PS51217"/>
    </source>
</evidence>
<organism evidence="19 20">
    <name type="scientific">Sphingobium subterraneum</name>
    <dbReference type="NCBI Taxonomy" id="627688"/>
    <lineage>
        <taxon>Bacteria</taxon>
        <taxon>Pseudomonadati</taxon>
        <taxon>Pseudomonadota</taxon>
        <taxon>Alphaproteobacteria</taxon>
        <taxon>Sphingomonadales</taxon>
        <taxon>Sphingomonadaceae</taxon>
        <taxon>Sphingobium</taxon>
    </lineage>
</organism>
<keyword evidence="20" id="KW-1185">Reference proteome</keyword>
<feature type="region of interest" description="Disordered" evidence="16">
    <location>
        <begin position="922"/>
        <end position="973"/>
    </location>
</feature>
<dbReference type="PANTHER" id="PTHR11070">
    <property type="entry name" value="UVRD / RECB / PCRA DNA HELICASE FAMILY MEMBER"/>
    <property type="match status" value="1"/>
</dbReference>